<proteinExistence type="predicted"/>
<accession>A0A2S0KNX6</accession>
<keyword evidence="1" id="KW-0472">Membrane</keyword>
<organism evidence="2 3">
    <name type="scientific">Fastidiosipila sanguinis</name>
    <dbReference type="NCBI Taxonomy" id="236753"/>
    <lineage>
        <taxon>Bacteria</taxon>
        <taxon>Bacillati</taxon>
        <taxon>Bacillota</taxon>
        <taxon>Clostridia</taxon>
        <taxon>Eubacteriales</taxon>
        <taxon>Oscillospiraceae</taxon>
        <taxon>Fastidiosipila</taxon>
    </lineage>
</organism>
<dbReference type="EMBL" id="CP027226">
    <property type="protein sequence ID" value="AVM42735.1"/>
    <property type="molecule type" value="Genomic_DNA"/>
</dbReference>
<gene>
    <name evidence="2" type="ORF">C5Q98_05700</name>
</gene>
<dbReference type="AlphaFoldDB" id="A0A2S0KNX6"/>
<name>A0A2S0KNX6_9FIRM</name>
<protein>
    <submittedName>
        <fullName evidence="2">Uncharacterized protein</fullName>
    </submittedName>
</protein>
<dbReference type="Proteomes" id="UP000237947">
    <property type="component" value="Chromosome"/>
</dbReference>
<reference evidence="3" key="1">
    <citation type="submission" date="2018-02" db="EMBL/GenBank/DDBJ databases">
        <authorList>
            <person name="Holder M.E."/>
            <person name="Ajami N.J."/>
            <person name="Petrosino J.F."/>
        </authorList>
    </citation>
    <scope>NUCLEOTIDE SEQUENCE [LARGE SCALE GENOMIC DNA]</scope>
    <source>
        <strain evidence="3">CCUG 47711</strain>
    </source>
</reference>
<sequence>MQKQNKTEVNWTLWIGLLILVLTELINSKVWTLPKALYIILIASSIIVLMVGLAFDVKKFLDLRKENNNNRRINYK</sequence>
<evidence type="ECO:0000313" key="2">
    <source>
        <dbReference type="EMBL" id="AVM42735.1"/>
    </source>
</evidence>
<evidence type="ECO:0000313" key="3">
    <source>
        <dbReference type="Proteomes" id="UP000237947"/>
    </source>
</evidence>
<keyword evidence="3" id="KW-1185">Reference proteome</keyword>
<evidence type="ECO:0000256" key="1">
    <source>
        <dbReference type="SAM" id="Phobius"/>
    </source>
</evidence>
<keyword evidence="1" id="KW-1133">Transmembrane helix</keyword>
<dbReference type="RefSeq" id="WP_106012686.1">
    <property type="nucleotide sequence ID" value="NZ_CP027226.1"/>
</dbReference>
<feature type="transmembrane region" description="Helical" evidence="1">
    <location>
        <begin position="12"/>
        <end position="30"/>
    </location>
</feature>
<feature type="transmembrane region" description="Helical" evidence="1">
    <location>
        <begin position="36"/>
        <end position="55"/>
    </location>
</feature>
<keyword evidence="1" id="KW-0812">Transmembrane</keyword>
<dbReference type="KEGG" id="fsa:C5Q98_05700"/>